<reference evidence="3 4" key="1">
    <citation type="submission" date="2024-07" db="EMBL/GenBank/DDBJ databases">
        <title>Draft Genome Sequence of Ferrimicrobium acidiphilum Strain YE2023, Isolated from a Pulp of Bioleach Reactor.</title>
        <authorList>
            <person name="Elkina Y.A."/>
            <person name="Bulaeva A.G."/>
            <person name="Beletsky A.V."/>
            <person name="Mardanov A.V."/>
        </authorList>
    </citation>
    <scope>NUCLEOTIDE SEQUENCE [LARGE SCALE GENOMIC DNA]</scope>
    <source>
        <strain evidence="3 4">YE2023</strain>
    </source>
</reference>
<dbReference type="PANTHER" id="PTHR32494">
    <property type="entry name" value="ALLANTOATE DEIMINASE-RELATED"/>
    <property type="match status" value="1"/>
</dbReference>
<dbReference type="NCBIfam" id="TIGR01879">
    <property type="entry name" value="hydantase"/>
    <property type="match status" value="1"/>
</dbReference>
<gene>
    <name evidence="3" type="ORF">AB6A68_06550</name>
</gene>
<evidence type="ECO:0000256" key="2">
    <source>
        <dbReference type="ARBA" id="ARBA00022801"/>
    </source>
</evidence>
<dbReference type="Pfam" id="PF01546">
    <property type="entry name" value="Peptidase_M20"/>
    <property type="match status" value="1"/>
</dbReference>
<keyword evidence="2" id="KW-0378">Hydrolase</keyword>
<accession>A0ABV3Y1R5</accession>
<dbReference type="Gene3D" id="3.40.630.10">
    <property type="entry name" value="Zn peptidases"/>
    <property type="match status" value="1"/>
</dbReference>
<dbReference type="InterPro" id="IPR036264">
    <property type="entry name" value="Bact_exopeptidase_dim_dom"/>
</dbReference>
<organism evidence="3 4">
    <name type="scientific">Ferrimicrobium acidiphilum</name>
    <dbReference type="NCBI Taxonomy" id="121039"/>
    <lineage>
        <taxon>Bacteria</taxon>
        <taxon>Bacillati</taxon>
        <taxon>Actinomycetota</taxon>
        <taxon>Acidimicrobiia</taxon>
        <taxon>Acidimicrobiales</taxon>
        <taxon>Acidimicrobiaceae</taxon>
        <taxon>Ferrimicrobium</taxon>
    </lineage>
</organism>
<keyword evidence="4" id="KW-1185">Reference proteome</keyword>
<dbReference type="PANTHER" id="PTHR32494:SF5">
    <property type="entry name" value="ALLANTOATE AMIDOHYDROLASE"/>
    <property type="match status" value="1"/>
</dbReference>
<dbReference type="Proteomes" id="UP001560267">
    <property type="component" value="Unassembled WGS sequence"/>
</dbReference>
<comment type="similarity">
    <text evidence="1">Belongs to the peptidase M20 family.</text>
</comment>
<protein>
    <submittedName>
        <fullName evidence="3">Allantoate amidohydrolase</fullName>
    </submittedName>
</protein>
<dbReference type="EMBL" id="JBFSHR010000018">
    <property type="protein sequence ID" value="MEX6429498.1"/>
    <property type="molecule type" value="Genomic_DNA"/>
</dbReference>
<comment type="caution">
    <text evidence="3">The sequence shown here is derived from an EMBL/GenBank/DDBJ whole genome shotgun (WGS) entry which is preliminary data.</text>
</comment>
<dbReference type="NCBIfam" id="NF006770">
    <property type="entry name" value="PRK09290.1-4"/>
    <property type="match status" value="1"/>
</dbReference>
<dbReference type="PIRSF" id="PIRSF001235">
    <property type="entry name" value="Amidase_carbamoylase"/>
    <property type="match status" value="1"/>
</dbReference>
<dbReference type="SUPFAM" id="SSF55031">
    <property type="entry name" value="Bacterial exopeptidase dimerisation domain"/>
    <property type="match status" value="1"/>
</dbReference>
<proteinExistence type="inferred from homology"/>
<dbReference type="SUPFAM" id="SSF53187">
    <property type="entry name" value="Zn-dependent exopeptidases"/>
    <property type="match status" value="1"/>
</dbReference>
<dbReference type="RefSeq" id="WP_298387295.1">
    <property type="nucleotide sequence ID" value="NZ_JBFSHR010000018.1"/>
</dbReference>
<evidence type="ECO:0000256" key="1">
    <source>
        <dbReference type="ARBA" id="ARBA00006153"/>
    </source>
</evidence>
<dbReference type="Gene3D" id="3.30.70.360">
    <property type="match status" value="1"/>
</dbReference>
<evidence type="ECO:0000313" key="4">
    <source>
        <dbReference type="Proteomes" id="UP001560267"/>
    </source>
</evidence>
<dbReference type="InterPro" id="IPR010158">
    <property type="entry name" value="Amidase_Cbmase"/>
</dbReference>
<evidence type="ECO:0000313" key="3">
    <source>
        <dbReference type="EMBL" id="MEX6429498.1"/>
    </source>
</evidence>
<sequence length="398" mass="41789">MNSSIRLAELLTRIADIGRDPTSGGYRRFAYTQEDAQLREFFAATASRLGLAVSVDAAYNQWAWWGDPDRDPAQNLVLGSHLDSVPSGGALDGPLGVLSALVAVESLLDQGFQPKAAIGIVNFSDEEGARFGVACLGSRVLTGETSSEQLAQLRDYDGVPFDEVIARAGVAPLGRDDQTLARIGRFVELHIEQGHQLIELGAPLGLASFIWPHGRWSTVITGVPNHAGTTRLAERDDPLCKAARFILELTDLAITHDAIATCGKVVVDPNAVNAIAAAVHLWVDARAADPGVLDRLAGDITELAVGYGAHLVNESLTPKTTFSSSLNAAIGSLLGHPPVISTGAGHDAGILASHGVPAAMLFVRNPTGVSHAPNEAATREDMGLGVEALITTVRGLTT</sequence>
<name>A0ABV3Y1R5_9ACTN</name>
<dbReference type="InterPro" id="IPR002933">
    <property type="entry name" value="Peptidase_M20"/>
</dbReference>